<name>A0A2N3N636_9PEZI</name>
<evidence type="ECO:0000313" key="2">
    <source>
        <dbReference type="EMBL" id="PKS07913.1"/>
    </source>
</evidence>
<dbReference type="STRING" id="41688.A0A2N3N636"/>
<dbReference type="Proteomes" id="UP000233524">
    <property type="component" value="Unassembled WGS sequence"/>
</dbReference>
<dbReference type="AlphaFoldDB" id="A0A2N3N636"/>
<dbReference type="SUPFAM" id="SSF51695">
    <property type="entry name" value="PLC-like phosphodiesterases"/>
    <property type="match status" value="1"/>
</dbReference>
<dbReference type="InterPro" id="IPR051057">
    <property type="entry name" value="PI-PLC_domain"/>
</dbReference>
<evidence type="ECO:0000313" key="3">
    <source>
        <dbReference type="Proteomes" id="UP000233524"/>
    </source>
</evidence>
<comment type="caution">
    <text evidence="2">The sequence shown here is derived from an EMBL/GenBank/DDBJ whole genome shotgun (WGS) entry which is preliminary data.</text>
</comment>
<evidence type="ECO:0000259" key="1">
    <source>
        <dbReference type="SMART" id="SM00148"/>
    </source>
</evidence>
<organism evidence="2 3">
    <name type="scientific">Lomentospora prolificans</name>
    <dbReference type="NCBI Taxonomy" id="41688"/>
    <lineage>
        <taxon>Eukaryota</taxon>
        <taxon>Fungi</taxon>
        <taxon>Dikarya</taxon>
        <taxon>Ascomycota</taxon>
        <taxon>Pezizomycotina</taxon>
        <taxon>Sordariomycetes</taxon>
        <taxon>Hypocreomycetidae</taxon>
        <taxon>Microascales</taxon>
        <taxon>Microascaceae</taxon>
        <taxon>Lomentospora</taxon>
    </lineage>
</organism>
<feature type="domain" description="Phosphatidylinositol-specific phospholipase C X" evidence="1">
    <location>
        <begin position="173"/>
        <end position="320"/>
    </location>
</feature>
<gene>
    <name evidence="2" type="ORF">jhhlp_006522</name>
</gene>
<keyword evidence="3" id="KW-1185">Reference proteome</keyword>
<protein>
    <recommendedName>
        <fullName evidence="1">Phosphatidylinositol-specific phospholipase C X domain-containing protein</fullName>
    </recommendedName>
</protein>
<accession>A0A2N3N636</accession>
<dbReference type="PANTHER" id="PTHR13593">
    <property type="match status" value="1"/>
</dbReference>
<dbReference type="Gene3D" id="3.20.20.190">
    <property type="entry name" value="Phosphatidylinositol (PI) phosphodiesterase"/>
    <property type="match status" value="1"/>
</dbReference>
<dbReference type="CDD" id="cd08586">
    <property type="entry name" value="PI-PLCc_BcPLC_like"/>
    <property type="match status" value="1"/>
</dbReference>
<dbReference type="VEuPathDB" id="FungiDB:jhhlp_006522"/>
<dbReference type="InParanoid" id="A0A2N3N636"/>
<dbReference type="InterPro" id="IPR017946">
    <property type="entry name" value="PLC-like_Pdiesterase_TIM-brl"/>
</dbReference>
<dbReference type="OrthoDB" id="1046782at2759"/>
<proteinExistence type="predicted"/>
<dbReference type="PANTHER" id="PTHR13593:SF113">
    <property type="entry name" value="SI:DKEY-266F7.9"/>
    <property type="match status" value="1"/>
</dbReference>
<dbReference type="PROSITE" id="PS50007">
    <property type="entry name" value="PIPLC_X_DOMAIN"/>
    <property type="match status" value="1"/>
</dbReference>
<sequence length="491" mass="54099">MDDDEYCPAPAFQFLHSHLAMAPALKIRNYTTIPLELKKVERFNAEKVSRGDALTNVKGVITSFINATDFATKELKPKGDSRESQDVSHRVEPFQTANTGLPAAEPKVEVLRLTFEGNGHRYLANAPGPLNHSQTMERLDGGAEKFTTVYVAGEGLLAIFSSSKLEAWMGELHDDLPLSVLSIPGTHNSPTCHVALPSVRCQVAGVREQLDNGVRFLDVRVSADPDNDNMTLVHSAFPISLTGSKYFSDLLAECYAFLEANPSEVLLMSVKREGTGRGSDQQMSRHLKGRFINRNQARWITSEHIPSLGEARGKIVLVRRFVVDNDVRKESGGSFGIDAQSWPDNCEDGTVGGGLIRVQDFYEIDQSTNIEKKISFSCAQLERAAALRHERCAPAQRDRAKDKDIPFFVNFLTASNFFNATCWPERIAAKVNPRVIEYLCTRHGIEGKGEKGLAVGDAGTGIVVTDWVGAHGDWDLIRCVVGMNARLIGQK</sequence>
<dbReference type="GO" id="GO:0006629">
    <property type="term" value="P:lipid metabolic process"/>
    <property type="evidence" value="ECO:0007669"/>
    <property type="project" value="InterPro"/>
</dbReference>
<dbReference type="Pfam" id="PF00388">
    <property type="entry name" value="PI-PLC-X"/>
    <property type="match status" value="1"/>
</dbReference>
<dbReference type="GO" id="GO:0008081">
    <property type="term" value="F:phosphoric diester hydrolase activity"/>
    <property type="evidence" value="ECO:0007669"/>
    <property type="project" value="InterPro"/>
</dbReference>
<dbReference type="InterPro" id="IPR000909">
    <property type="entry name" value="PLipase_C_PInositol-sp_X_dom"/>
</dbReference>
<reference evidence="2 3" key="1">
    <citation type="journal article" date="2017" name="G3 (Bethesda)">
        <title>First Draft Genome Sequence of the Pathogenic Fungus Lomentospora prolificans (Formerly Scedosporium prolificans).</title>
        <authorList>
            <person name="Luo R."/>
            <person name="Zimin A."/>
            <person name="Workman R."/>
            <person name="Fan Y."/>
            <person name="Pertea G."/>
            <person name="Grossman N."/>
            <person name="Wear M.P."/>
            <person name="Jia B."/>
            <person name="Miller H."/>
            <person name="Casadevall A."/>
            <person name="Timp W."/>
            <person name="Zhang S.X."/>
            <person name="Salzberg S.L."/>
        </authorList>
    </citation>
    <scope>NUCLEOTIDE SEQUENCE [LARGE SCALE GENOMIC DNA]</scope>
    <source>
        <strain evidence="2 3">JHH-5317</strain>
    </source>
</reference>
<dbReference type="EMBL" id="NLAX01000701">
    <property type="protein sequence ID" value="PKS07913.1"/>
    <property type="molecule type" value="Genomic_DNA"/>
</dbReference>
<dbReference type="SMART" id="SM00148">
    <property type="entry name" value="PLCXc"/>
    <property type="match status" value="1"/>
</dbReference>